<dbReference type="RefSeq" id="WP_278099978.1">
    <property type="nucleotide sequence ID" value="NZ_CP091092.1"/>
</dbReference>
<name>A0AAF0FRA5_9EURY</name>
<dbReference type="GeneID" id="79949076"/>
<feature type="coiled-coil region" evidence="1">
    <location>
        <begin position="29"/>
        <end position="56"/>
    </location>
</feature>
<reference evidence="2" key="1">
    <citation type="submission" date="2022-01" db="EMBL/GenBank/DDBJ databases">
        <title>Complete genome of Methanomicrobium antiquum DSM 21220.</title>
        <authorList>
            <person name="Chen S.-C."/>
            <person name="You Y.-T."/>
            <person name="Zhou Y.-Z."/>
            <person name="Lai M.-C."/>
        </authorList>
    </citation>
    <scope>NUCLEOTIDE SEQUENCE</scope>
    <source>
        <strain evidence="2">DSM 21220</strain>
    </source>
</reference>
<dbReference type="EMBL" id="CP091092">
    <property type="protein sequence ID" value="WFN37139.1"/>
    <property type="molecule type" value="Genomic_DNA"/>
</dbReference>
<accession>A0AAF0FRA5</accession>
<feature type="coiled-coil region" evidence="1">
    <location>
        <begin position="194"/>
        <end position="254"/>
    </location>
</feature>
<dbReference type="Proteomes" id="UP001218895">
    <property type="component" value="Chromosome"/>
</dbReference>
<keyword evidence="1" id="KW-0175">Coiled coil</keyword>
<sequence>MAGFFKKLFSKEEETPPAMDFSEIAGYLKNLEKEDLEKLEAASQKSKKEVLTAIEDLKIKADSISGAKIPDDSVVAPRVRTVVEKSLPNFSASLLKAMPQNLPENPEEYYASLVETIQAVSKCMRGQGKYIHIVFPAEMKDIKASVDVIGRAINNLNNELKPVMDKKANVVSVRGELLKTESLVSEYSSSVDTINELKSEISSNEDEIEKIIEEITLCRKSPDFLEYEGQIERIKVLEEEKSELSDSYRAAVADVSNVFRKIIYASEREGESDFSKSLFDFDSYLLSGEIKDAGKINKIYSGLYPKIEEYIRKNPGFLKNKSEEFFFSDSDAFKIRISELCNTYNQVKDEISALKDTVSKSQSAEKLSSLKAKMEKLNEESAMKNKKISSLIERQNEISEEYPQLSESLSSALSKLRGCDTIIVDMPQLPLKN</sequence>
<evidence type="ECO:0000313" key="2">
    <source>
        <dbReference type="EMBL" id="WFN37139.1"/>
    </source>
</evidence>
<keyword evidence="3" id="KW-1185">Reference proteome</keyword>
<proteinExistence type="predicted"/>
<evidence type="ECO:0000256" key="1">
    <source>
        <dbReference type="SAM" id="Coils"/>
    </source>
</evidence>
<protein>
    <submittedName>
        <fullName evidence="2">Uncharacterized protein</fullName>
    </submittedName>
</protein>
<feature type="coiled-coil region" evidence="1">
    <location>
        <begin position="337"/>
        <end position="394"/>
    </location>
</feature>
<evidence type="ECO:0000313" key="3">
    <source>
        <dbReference type="Proteomes" id="UP001218895"/>
    </source>
</evidence>
<gene>
    <name evidence="2" type="ORF">L1994_01735</name>
</gene>
<dbReference type="KEGG" id="manq:L1994_01735"/>
<dbReference type="AlphaFoldDB" id="A0AAF0FRA5"/>
<dbReference type="Gene3D" id="1.10.287.1490">
    <property type="match status" value="1"/>
</dbReference>
<organism evidence="2 3">
    <name type="scientific">Methanomicrobium antiquum</name>
    <dbReference type="NCBI Taxonomy" id="487686"/>
    <lineage>
        <taxon>Archaea</taxon>
        <taxon>Methanobacteriati</taxon>
        <taxon>Methanobacteriota</taxon>
        <taxon>Stenosarchaea group</taxon>
        <taxon>Methanomicrobia</taxon>
        <taxon>Methanomicrobiales</taxon>
        <taxon>Methanomicrobiaceae</taxon>
        <taxon>Methanomicrobium</taxon>
    </lineage>
</organism>